<feature type="region of interest" description="Disordered" evidence="1">
    <location>
        <begin position="19"/>
        <end position="40"/>
    </location>
</feature>
<reference evidence="2" key="2">
    <citation type="submission" date="2022-11" db="EMBL/GenBank/DDBJ databases">
        <authorList>
            <person name="Hyden B.L."/>
            <person name="Feng K."/>
            <person name="Yates T."/>
            <person name="Jawdy S."/>
            <person name="Smart L.B."/>
            <person name="Muchero W."/>
        </authorList>
    </citation>
    <scope>NUCLEOTIDE SEQUENCE</scope>
    <source>
        <tissue evidence="2">Shoot tip</tissue>
    </source>
</reference>
<organism evidence="3">
    <name type="scientific">Salix viminalis</name>
    <name type="common">Common osier</name>
    <name type="synonym">Basket willow</name>
    <dbReference type="NCBI Taxonomy" id="40686"/>
    <lineage>
        <taxon>Eukaryota</taxon>
        <taxon>Viridiplantae</taxon>
        <taxon>Streptophyta</taxon>
        <taxon>Embryophyta</taxon>
        <taxon>Tracheophyta</taxon>
        <taxon>Spermatophyta</taxon>
        <taxon>Magnoliopsida</taxon>
        <taxon>eudicotyledons</taxon>
        <taxon>Gunneridae</taxon>
        <taxon>Pentapetalae</taxon>
        <taxon>rosids</taxon>
        <taxon>fabids</taxon>
        <taxon>Malpighiales</taxon>
        <taxon>Salicaceae</taxon>
        <taxon>Saliceae</taxon>
        <taxon>Salix</taxon>
    </lineage>
</organism>
<dbReference type="OrthoDB" id="691424at2759"/>
<gene>
    <name evidence="2" type="ORF">OIU85_021392</name>
    <name evidence="3" type="ORF">SVIM_LOCUS107799</name>
</gene>
<proteinExistence type="predicted"/>
<dbReference type="PANTHER" id="PTHR31579">
    <property type="entry name" value="OS03G0796600 PROTEIN"/>
    <property type="match status" value="1"/>
</dbReference>
<feature type="region of interest" description="Disordered" evidence="1">
    <location>
        <begin position="215"/>
        <end position="250"/>
    </location>
</feature>
<reference evidence="3" key="1">
    <citation type="submission" date="2019-03" db="EMBL/GenBank/DDBJ databases">
        <authorList>
            <person name="Mank J."/>
            <person name="Almeida P."/>
        </authorList>
    </citation>
    <scope>NUCLEOTIDE SEQUENCE</scope>
    <source>
        <strain evidence="3">78183</strain>
    </source>
</reference>
<name>A0A6N2KLP2_SALVM</name>
<dbReference type="InterPro" id="IPR006502">
    <property type="entry name" value="PDDEXK-like"/>
</dbReference>
<dbReference type="EMBL" id="CAADRP010000557">
    <property type="protein sequence ID" value="VFU29457.1"/>
    <property type="molecule type" value="Genomic_DNA"/>
</dbReference>
<dbReference type="Proteomes" id="UP001151529">
    <property type="component" value="Chromosome 2"/>
</dbReference>
<dbReference type="AlphaFoldDB" id="A0A6N2KLP2"/>
<protein>
    <recommendedName>
        <fullName evidence="5">DUF506 domain-containing protein</fullName>
    </recommendedName>
</protein>
<reference evidence="2" key="3">
    <citation type="journal article" date="2023" name="Int. J. Mol. Sci.">
        <title>De Novo Assembly and Annotation of 11 Diverse Shrub Willow (Salix) Genomes Reveals Novel Gene Organization in Sex-Linked Regions.</title>
        <authorList>
            <person name="Hyden B."/>
            <person name="Feng K."/>
            <person name="Yates T.B."/>
            <person name="Jawdy S."/>
            <person name="Cereghino C."/>
            <person name="Smart L.B."/>
            <person name="Muchero W."/>
        </authorList>
    </citation>
    <scope>NUCLEOTIDE SEQUENCE [LARGE SCALE GENOMIC DNA]</scope>
    <source>
        <tissue evidence="2">Shoot tip</tissue>
    </source>
</reference>
<evidence type="ECO:0000313" key="4">
    <source>
        <dbReference type="Proteomes" id="UP001151529"/>
    </source>
</evidence>
<dbReference type="PANTHER" id="PTHR31579:SF91">
    <property type="entry name" value="DUF506 FAMILY PROTEIN"/>
    <property type="match status" value="1"/>
</dbReference>
<keyword evidence="4" id="KW-1185">Reference proteome</keyword>
<dbReference type="NCBIfam" id="TIGR01615">
    <property type="entry name" value="A_thal_3542"/>
    <property type="match status" value="1"/>
</dbReference>
<dbReference type="Pfam" id="PF04720">
    <property type="entry name" value="PDDEXK_6"/>
    <property type="match status" value="1"/>
</dbReference>
<accession>A0A6N2KLP2</accession>
<evidence type="ECO:0008006" key="5">
    <source>
        <dbReference type="Google" id="ProtNLM"/>
    </source>
</evidence>
<dbReference type="EMBL" id="JAPFFL010000004">
    <property type="protein sequence ID" value="KAJ6730592.1"/>
    <property type="molecule type" value="Genomic_DNA"/>
</dbReference>
<evidence type="ECO:0000313" key="3">
    <source>
        <dbReference type="EMBL" id="VFU29457.1"/>
    </source>
</evidence>
<evidence type="ECO:0000256" key="1">
    <source>
        <dbReference type="SAM" id="MobiDB-lite"/>
    </source>
</evidence>
<evidence type="ECO:0000313" key="2">
    <source>
        <dbReference type="EMBL" id="KAJ6730592.1"/>
    </source>
</evidence>
<feature type="compositionally biased region" description="Polar residues" evidence="1">
    <location>
        <begin position="241"/>
        <end position="250"/>
    </location>
</feature>
<sequence length="250" mass="28137">MLGILGEEELDQMVRDYIESDQSTTPIPARTSKPRPRKSQSILQDILSEATHIETQLLDKVLMCVGSGTGEPSSLKKWVVTRLQMDGYEASLCKTSWVSTSGHKIFQFTGGYDYIEVMITDQNFSGKTTRLIVDLDLRSQFEVARPTRTYKDLTNALPSVFVGTEERLDKIISLLCSAAEASLKENDLHIPPWRKAEYMKSKWFSKNCNKVSVTPISEPGSDASEEQKQRYMLPPSFSRGPITSSRLIMS</sequence>